<keyword evidence="1" id="KW-0732">Signal</keyword>
<gene>
    <name evidence="3" type="ORF">ABHF33_13080</name>
</gene>
<dbReference type="KEGG" id="cmav:ABHF33_13080"/>
<feature type="domain" description="DUF4124" evidence="2">
    <location>
        <begin position="10"/>
        <end position="53"/>
    </location>
</feature>
<sequence length="157" mass="17271">MKKISLSLLLLALAINPALATKVYQWRDAEGRVFYSDQPPPVSGVKERSIRPNTIGNASQVQAKPAVAKDEVVLWVSASCEPACSQALAILDLRQVQYEVRNVDPTNEKTMLAFFTAVGTMQARPPVLIIGKEVLKEWNSPVWQAALSKAGYPLPRK</sequence>
<accession>A0AAU7F8E8</accession>
<dbReference type="AlphaFoldDB" id="A0AAU7F8E8"/>
<organism evidence="3">
    <name type="scientific">Chitinibacter mangrovi</name>
    <dbReference type="NCBI Taxonomy" id="3153927"/>
    <lineage>
        <taxon>Bacteria</taxon>
        <taxon>Pseudomonadati</taxon>
        <taxon>Pseudomonadota</taxon>
        <taxon>Betaproteobacteria</taxon>
        <taxon>Neisseriales</taxon>
        <taxon>Chitinibacteraceae</taxon>
        <taxon>Chitinibacter</taxon>
    </lineage>
</organism>
<dbReference type="Pfam" id="PF13511">
    <property type="entry name" value="DUF4124"/>
    <property type="match status" value="1"/>
</dbReference>
<dbReference type="InterPro" id="IPR036249">
    <property type="entry name" value="Thioredoxin-like_sf"/>
</dbReference>
<dbReference type="Gene3D" id="3.40.30.10">
    <property type="entry name" value="Glutaredoxin"/>
    <property type="match status" value="1"/>
</dbReference>
<protein>
    <submittedName>
        <fullName evidence="3">DUF4124 domain-containing protein</fullName>
    </submittedName>
</protein>
<reference evidence="3" key="1">
    <citation type="submission" date="2024-05" db="EMBL/GenBank/DDBJ databases">
        <authorList>
            <person name="Yang L."/>
            <person name="Pan L."/>
        </authorList>
    </citation>
    <scope>NUCLEOTIDE SEQUENCE</scope>
    <source>
        <strain evidence="3">FCG-7</strain>
    </source>
</reference>
<proteinExistence type="predicted"/>
<evidence type="ECO:0000313" key="3">
    <source>
        <dbReference type="EMBL" id="XBL99992.1"/>
    </source>
</evidence>
<dbReference type="InterPro" id="IPR025392">
    <property type="entry name" value="DUF4124"/>
</dbReference>
<dbReference type="RefSeq" id="WP_348944363.1">
    <property type="nucleotide sequence ID" value="NZ_CP157355.1"/>
</dbReference>
<dbReference type="EMBL" id="CP157355">
    <property type="protein sequence ID" value="XBL99992.1"/>
    <property type="molecule type" value="Genomic_DNA"/>
</dbReference>
<feature type="signal peptide" evidence="1">
    <location>
        <begin position="1"/>
        <end position="20"/>
    </location>
</feature>
<evidence type="ECO:0000256" key="1">
    <source>
        <dbReference type="SAM" id="SignalP"/>
    </source>
</evidence>
<name>A0AAU7F8E8_9NEIS</name>
<dbReference type="SUPFAM" id="SSF52833">
    <property type="entry name" value="Thioredoxin-like"/>
    <property type="match status" value="1"/>
</dbReference>
<feature type="chain" id="PRO_5043728083" evidence="1">
    <location>
        <begin position="21"/>
        <end position="157"/>
    </location>
</feature>
<evidence type="ECO:0000259" key="2">
    <source>
        <dbReference type="Pfam" id="PF13511"/>
    </source>
</evidence>